<protein>
    <submittedName>
        <fullName evidence="2">(salmon louse) hypothetical protein</fullName>
    </submittedName>
</protein>
<dbReference type="GO" id="GO:0005615">
    <property type="term" value="C:extracellular space"/>
    <property type="evidence" value="ECO:0007669"/>
    <property type="project" value="InterPro"/>
</dbReference>
<reference evidence="2" key="1">
    <citation type="submission" date="2021-02" db="EMBL/GenBank/DDBJ databases">
        <authorList>
            <person name="Bekaert M."/>
        </authorList>
    </citation>
    <scope>NUCLEOTIDE SEQUENCE</scope>
    <source>
        <strain evidence="2">IoA-00</strain>
    </source>
</reference>
<name>A0A7R8CQB2_LEPSM</name>
<dbReference type="AlphaFoldDB" id="A0A7R8CQB2"/>
<accession>A0A7R8CQB2</accession>
<dbReference type="Pfam" id="PF07678">
    <property type="entry name" value="TED_complement"/>
    <property type="match status" value="1"/>
</dbReference>
<proteinExistence type="predicted"/>
<dbReference type="PANTHER" id="PTHR11412">
    <property type="entry name" value="MACROGLOBULIN / COMPLEMENT"/>
    <property type="match status" value="1"/>
</dbReference>
<gene>
    <name evidence="2" type="ORF">LSAA_8161</name>
</gene>
<dbReference type="InterPro" id="IPR008930">
    <property type="entry name" value="Terpenoid_cyclase/PrenylTrfase"/>
</dbReference>
<dbReference type="OrthoDB" id="6359008at2759"/>
<evidence type="ECO:0000313" key="3">
    <source>
        <dbReference type="Proteomes" id="UP000675881"/>
    </source>
</evidence>
<evidence type="ECO:0000313" key="2">
    <source>
        <dbReference type="EMBL" id="CAF2893582.1"/>
    </source>
</evidence>
<organism evidence="2 3">
    <name type="scientific">Lepeophtheirus salmonis</name>
    <name type="common">Salmon louse</name>
    <name type="synonym">Caligus salmonis</name>
    <dbReference type="NCBI Taxonomy" id="72036"/>
    <lineage>
        <taxon>Eukaryota</taxon>
        <taxon>Metazoa</taxon>
        <taxon>Ecdysozoa</taxon>
        <taxon>Arthropoda</taxon>
        <taxon>Crustacea</taxon>
        <taxon>Multicrustacea</taxon>
        <taxon>Hexanauplia</taxon>
        <taxon>Copepoda</taxon>
        <taxon>Siphonostomatoida</taxon>
        <taxon>Caligidae</taxon>
        <taxon>Lepeophtheirus</taxon>
    </lineage>
</organism>
<dbReference type="Gene3D" id="1.50.10.20">
    <property type="match status" value="1"/>
</dbReference>
<dbReference type="Proteomes" id="UP000675881">
    <property type="component" value="Chromosome 3"/>
</dbReference>
<dbReference type="PANTHER" id="PTHR11412:SF146">
    <property type="entry name" value="CD109 ANTIGEN"/>
    <property type="match status" value="1"/>
</dbReference>
<dbReference type="InterPro" id="IPR050473">
    <property type="entry name" value="A2M/Complement_sys"/>
</dbReference>
<dbReference type="EMBL" id="HG994582">
    <property type="protein sequence ID" value="CAF2893582.1"/>
    <property type="molecule type" value="Genomic_DNA"/>
</dbReference>
<evidence type="ECO:0000259" key="1">
    <source>
        <dbReference type="Pfam" id="PF07678"/>
    </source>
</evidence>
<dbReference type="InterPro" id="IPR011626">
    <property type="entry name" value="Alpha-macroglobulin_TED"/>
</dbReference>
<sequence length="486" mass="55551">MNTVEATCRGDPGAVYLSSTIRQAVFANSRKKTLLQRHQFLKVFTLLRKKSVDIFTEFFGRIVKEPTFWKFPQSRFTRQCNVTGGQTPLPFEKDVSRKINCVMGYLTVRMDQTNQIVVIIRLIYNKTTLNDFDYQDLIATLITTMHQMGIGGWMIGFFNVFSISKENGIGLIETPIPFSSKRPIHFYCEGPTKIHRGESVGIRCMIMNRSPYSLVTVIILKGLSSGDHHHLVWVKAEDEMEVHIPIAPQKEQGQIDVDISLSTQIMSQHTSVLLDLKSRANVYDFMNVIVDKDPIIPNEVYRRYISGSPYAHMTVCGDVIGPTFPGDMPVSLENFVFPLVMGAMGKEQKGWLSNWDHSKPNVWLTAWVIRIFKAVSYQDWEDYIYIDPTVVGSAVLWLLNYQTEEGSFSETEYYPYPLHKPMEGKSLFYGDDSSVKRNISLTAHVLISLETTAANLQGEQKKFSATARQRAMNYLEKNLRKNYRSL</sequence>
<keyword evidence="3" id="KW-1185">Reference proteome</keyword>
<feature type="domain" description="Alpha-macroglobulin-like TED" evidence="1">
    <location>
        <begin position="346"/>
        <end position="480"/>
    </location>
</feature>
<dbReference type="SUPFAM" id="SSF48239">
    <property type="entry name" value="Terpenoid cyclases/Protein prenyltransferases"/>
    <property type="match status" value="1"/>
</dbReference>